<evidence type="ECO:0000256" key="1">
    <source>
        <dbReference type="SAM" id="MobiDB-lite"/>
    </source>
</evidence>
<sequence length="653" mass="73639">MPPKRTSTTTTTPMTDAQIKALIAQGVADAWVEIEANRTSRIGDDSHDSGTGSRRTERAARECTYSDFLKFQPLNFKGTEGVVSLTQWFEKMEFVFHISNCAVASRSSLLLALFLLALMFSRMFLEESGEVEKYVGGLPDMIQGSVMASKPKTIQDAIEFATELMDQKICSLADRQAKNKRKLDDTSMNNQNQQQPFKRHNVARAYTAGPGEKKMHITAKVAGKSVSISEASIRSDLLFDDDDGIDSLLNQAIFDAIQLMGSKSTSWDQIPTNIATAVICLTSNQKYNFSKLIFDEAFRWVIGVSDSSQRNTTLKAQIKKLKEAAKPVINITAHGCNSSLEAKIGKKEILKETMGTQRSVSKRVDHMETENAQDVRRTREIVDEEKEIDENILSTEDVLSTDKEKVSTDEQIESTDEQRKGTKDHTKEGSATQVTQTPTSTIFGDDETIAKVLLNMSQAKAVSREKEKGVEQRKKKIEEEDESKSESDGIPEAERSFKQLASDEEMARKIQEEWEGKEERNGNFKHSELKTKKFEEIQALYEKIMRSDEDFISIGSAEDERQIKRMNEKGIDSSKSEVIKEESKEEVQGESKEEETLGLLPRLLIQWECLGLPMWPVVMSEVPRWPSRRNSCVERLEFTLSSLLQVKMRGKGE</sequence>
<comment type="caution">
    <text evidence="2">The sequence shown here is derived from an EMBL/GenBank/DDBJ whole genome shotgun (WGS) entry which is preliminary data.</text>
</comment>
<name>A0ABQ4ZC36_9ASTR</name>
<protein>
    <submittedName>
        <fullName evidence="2">Uncharacterized protein</fullName>
    </submittedName>
</protein>
<feature type="compositionally biased region" description="Basic and acidic residues" evidence="1">
    <location>
        <begin position="462"/>
        <end position="497"/>
    </location>
</feature>
<reference evidence="2" key="1">
    <citation type="journal article" date="2022" name="Int. J. Mol. Sci.">
        <title>Draft Genome of Tanacetum Coccineum: Genomic Comparison of Closely Related Tanacetum-Family Plants.</title>
        <authorList>
            <person name="Yamashiro T."/>
            <person name="Shiraishi A."/>
            <person name="Nakayama K."/>
            <person name="Satake H."/>
        </authorList>
    </citation>
    <scope>NUCLEOTIDE SEQUENCE</scope>
</reference>
<gene>
    <name evidence="2" type="ORF">Tco_0770311</name>
</gene>
<reference evidence="2" key="2">
    <citation type="submission" date="2022-01" db="EMBL/GenBank/DDBJ databases">
        <authorList>
            <person name="Yamashiro T."/>
            <person name="Shiraishi A."/>
            <person name="Satake H."/>
            <person name="Nakayama K."/>
        </authorList>
    </citation>
    <scope>NUCLEOTIDE SEQUENCE</scope>
</reference>
<feature type="region of interest" description="Disordered" evidence="1">
    <location>
        <begin position="180"/>
        <end position="200"/>
    </location>
</feature>
<evidence type="ECO:0000313" key="3">
    <source>
        <dbReference type="Proteomes" id="UP001151760"/>
    </source>
</evidence>
<dbReference type="Proteomes" id="UP001151760">
    <property type="component" value="Unassembled WGS sequence"/>
</dbReference>
<proteinExistence type="predicted"/>
<dbReference type="EMBL" id="BQNB010011217">
    <property type="protein sequence ID" value="GJS87675.1"/>
    <property type="molecule type" value="Genomic_DNA"/>
</dbReference>
<feature type="region of interest" description="Disordered" evidence="1">
    <location>
        <begin position="387"/>
        <end position="442"/>
    </location>
</feature>
<feature type="region of interest" description="Disordered" evidence="1">
    <location>
        <begin position="460"/>
        <end position="507"/>
    </location>
</feature>
<keyword evidence="3" id="KW-1185">Reference proteome</keyword>
<feature type="region of interest" description="Disordered" evidence="1">
    <location>
        <begin position="566"/>
        <end position="592"/>
    </location>
</feature>
<organism evidence="2 3">
    <name type="scientific">Tanacetum coccineum</name>
    <dbReference type="NCBI Taxonomy" id="301880"/>
    <lineage>
        <taxon>Eukaryota</taxon>
        <taxon>Viridiplantae</taxon>
        <taxon>Streptophyta</taxon>
        <taxon>Embryophyta</taxon>
        <taxon>Tracheophyta</taxon>
        <taxon>Spermatophyta</taxon>
        <taxon>Magnoliopsida</taxon>
        <taxon>eudicotyledons</taxon>
        <taxon>Gunneridae</taxon>
        <taxon>Pentapetalae</taxon>
        <taxon>asterids</taxon>
        <taxon>campanulids</taxon>
        <taxon>Asterales</taxon>
        <taxon>Asteraceae</taxon>
        <taxon>Asteroideae</taxon>
        <taxon>Anthemideae</taxon>
        <taxon>Anthemidinae</taxon>
        <taxon>Tanacetum</taxon>
    </lineage>
</organism>
<evidence type="ECO:0000313" key="2">
    <source>
        <dbReference type="EMBL" id="GJS87675.1"/>
    </source>
</evidence>
<feature type="compositionally biased region" description="Polar residues" evidence="1">
    <location>
        <begin position="186"/>
        <end position="196"/>
    </location>
</feature>
<accession>A0ABQ4ZC36</accession>
<feature type="compositionally biased region" description="Polar residues" evidence="1">
    <location>
        <begin position="429"/>
        <end position="442"/>
    </location>
</feature>
<feature type="compositionally biased region" description="Basic and acidic residues" evidence="1">
    <location>
        <begin position="416"/>
        <end position="428"/>
    </location>
</feature>